<name>A0A0K2T6X6_LEPSM</name>
<dbReference type="AlphaFoldDB" id="A0A0K2T6X6"/>
<reference evidence="1" key="1">
    <citation type="submission" date="2014-05" db="EMBL/GenBank/DDBJ databases">
        <authorList>
            <person name="Chronopoulou M."/>
        </authorList>
    </citation>
    <scope>NUCLEOTIDE SEQUENCE</scope>
    <source>
        <tissue evidence="1">Whole organism</tissue>
    </source>
</reference>
<evidence type="ECO:0000313" key="1">
    <source>
        <dbReference type="EMBL" id="CDW21834.1"/>
    </source>
</evidence>
<proteinExistence type="predicted"/>
<organism evidence="1">
    <name type="scientific">Lepeophtheirus salmonis</name>
    <name type="common">Salmon louse</name>
    <name type="synonym">Caligus salmonis</name>
    <dbReference type="NCBI Taxonomy" id="72036"/>
    <lineage>
        <taxon>Eukaryota</taxon>
        <taxon>Metazoa</taxon>
        <taxon>Ecdysozoa</taxon>
        <taxon>Arthropoda</taxon>
        <taxon>Crustacea</taxon>
        <taxon>Multicrustacea</taxon>
        <taxon>Hexanauplia</taxon>
        <taxon>Copepoda</taxon>
        <taxon>Siphonostomatoida</taxon>
        <taxon>Caligidae</taxon>
        <taxon>Lepeophtheirus</taxon>
    </lineage>
</organism>
<protein>
    <submittedName>
        <fullName evidence="1">Uncharacterized protein</fullName>
    </submittedName>
</protein>
<accession>A0A0K2T6X6</accession>
<sequence length="60" mass="7085">MSFLIMMIKSGIITICIYPRTYFRSMKTNIVSLFSIYSSTKNILIGYSRIKIKVMRKVRK</sequence>
<dbReference type="EMBL" id="HACA01004473">
    <property type="protein sequence ID" value="CDW21834.1"/>
    <property type="molecule type" value="Transcribed_RNA"/>
</dbReference>